<evidence type="ECO:0000256" key="6">
    <source>
        <dbReference type="ARBA" id="ARBA00022679"/>
    </source>
</evidence>
<keyword evidence="12 16" id="KW-0131">Cell cycle</keyword>
<evidence type="ECO:0000256" key="3">
    <source>
        <dbReference type="ARBA" id="ARBA00022475"/>
    </source>
</evidence>
<feature type="transmembrane region" description="Helical" evidence="16">
    <location>
        <begin position="199"/>
        <end position="221"/>
    </location>
</feature>
<evidence type="ECO:0000256" key="13">
    <source>
        <dbReference type="ARBA" id="ARBA00023316"/>
    </source>
</evidence>
<keyword evidence="9 16" id="KW-0573">Peptidoglycan synthesis</keyword>
<keyword evidence="5 16" id="KW-0328">Glycosyltransferase</keyword>
<feature type="transmembrane region" description="Helical" evidence="16">
    <location>
        <begin position="61"/>
        <end position="81"/>
    </location>
</feature>
<keyword evidence="10 16" id="KW-1133">Transmembrane helix</keyword>
<evidence type="ECO:0000313" key="17">
    <source>
        <dbReference type="EMBL" id="PDH33069.1"/>
    </source>
</evidence>
<evidence type="ECO:0000256" key="12">
    <source>
        <dbReference type="ARBA" id="ARBA00023306"/>
    </source>
</evidence>
<keyword evidence="16" id="KW-0997">Cell inner membrane</keyword>
<keyword evidence="4 16" id="KW-0132">Cell division</keyword>
<dbReference type="InterPro" id="IPR013437">
    <property type="entry name" value="FtsW"/>
</dbReference>
<evidence type="ECO:0000256" key="16">
    <source>
        <dbReference type="HAMAP-Rule" id="MF_00913"/>
    </source>
</evidence>
<organism evidence="17 18">
    <name type="scientific">OM182 bacterium MED-G28</name>
    <dbReference type="NCBI Taxonomy" id="1986256"/>
    <lineage>
        <taxon>Bacteria</taxon>
        <taxon>Pseudomonadati</taxon>
        <taxon>Pseudomonadota</taxon>
        <taxon>Gammaproteobacteria</taxon>
        <taxon>OMG group</taxon>
        <taxon>OM182 clade</taxon>
    </lineage>
</organism>
<evidence type="ECO:0000256" key="4">
    <source>
        <dbReference type="ARBA" id="ARBA00022618"/>
    </source>
</evidence>
<evidence type="ECO:0000256" key="8">
    <source>
        <dbReference type="ARBA" id="ARBA00022960"/>
    </source>
</evidence>
<proteinExistence type="inferred from homology"/>
<dbReference type="GO" id="GO:0032153">
    <property type="term" value="C:cell division site"/>
    <property type="evidence" value="ECO:0007669"/>
    <property type="project" value="UniProtKB-UniRule"/>
</dbReference>
<comment type="caution">
    <text evidence="17">The sequence shown here is derived from an EMBL/GenBank/DDBJ whole genome shotgun (WGS) entry which is preliminary data.</text>
</comment>
<keyword evidence="7 16" id="KW-0812">Transmembrane</keyword>
<dbReference type="Pfam" id="PF01098">
    <property type="entry name" value="FTSW_RODA_SPOVE"/>
    <property type="match status" value="1"/>
</dbReference>
<evidence type="ECO:0000313" key="18">
    <source>
        <dbReference type="Proteomes" id="UP000219329"/>
    </source>
</evidence>
<dbReference type="PANTHER" id="PTHR30474:SF2">
    <property type="entry name" value="PEPTIDOGLYCAN GLYCOSYLTRANSFERASE FTSW-RELATED"/>
    <property type="match status" value="1"/>
</dbReference>
<dbReference type="Proteomes" id="UP000219329">
    <property type="component" value="Unassembled WGS sequence"/>
</dbReference>
<dbReference type="EC" id="2.4.99.28" evidence="16"/>
<feature type="transmembrane region" description="Helical" evidence="16">
    <location>
        <begin position="353"/>
        <end position="374"/>
    </location>
</feature>
<evidence type="ECO:0000256" key="5">
    <source>
        <dbReference type="ARBA" id="ARBA00022676"/>
    </source>
</evidence>
<dbReference type="GO" id="GO:0043093">
    <property type="term" value="P:FtsZ-dependent cytokinesis"/>
    <property type="evidence" value="ECO:0007669"/>
    <property type="project" value="UniProtKB-UniRule"/>
</dbReference>
<sequence length="402" mass="44062">MAIARATMPIRVKSMPSVKLNPLLLVTCMLLACGLLMMTSASVEIASSQYNDPFYYLKRQGIFALIGLLAMMLTLHIPVAIWKKFSWFLLMGSFVLLFLVLVPGIGKVVNGSARWIDLGFFNLQPSEVAKVSIVIYLSAYLERNLEEVRDKWSGFLKPMLVIGGAAVLLELEPDHGALVILMLTAFCMIFLAGIKLYRFLIMLGLCSGAVTYIALTKPYVIVRFSSYLNPWAEENVYGGGYQLTQALIAFGRGEWFGVGLGNSIQKLYFLPEAHNDFVLAIIGEEFGLVGVCVVVLLFCLLVYLAFSIGKAAQEKGNLFEAFLAYGLGLLFAGQAMINVGVNTGLLPTKGLTLPFLSYGGASLIVSCFMVALLVRIQYETECFSCNESNLTSHPRGVINISQ</sequence>
<feature type="transmembrane region" description="Helical" evidence="16">
    <location>
        <begin position="175"/>
        <end position="192"/>
    </location>
</feature>
<keyword evidence="8 16" id="KW-0133">Cell shape</keyword>
<dbReference type="GO" id="GO:0071555">
    <property type="term" value="P:cell wall organization"/>
    <property type="evidence" value="ECO:0007669"/>
    <property type="project" value="UniProtKB-KW"/>
</dbReference>
<dbReference type="InterPro" id="IPR001182">
    <property type="entry name" value="FtsW/RodA"/>
</dbReference>
<comment type="similarity">
    <text evidence="14 16">Belongs to the SEDS family. FtsW subfamily.</text>
</comment>
<keyword evidence="3 16" id="KW-1003">Cell membrane</keyword>
<dbReference type="GO" id="GO:0008360">
    <property type="term" value="P:regulation of cell shape"/>
    <property type="evidence" value="ECO:0007669"/>
    <property type="project" value="UniProtKB-KW"/>
</dbReference>
<feature type="transmembrane region" description="Helical" evidence="16">
    <location>
        <begin position="286"/>
        <end position="306"/>
    </location>
</feature>
<feature type="transmembrane region" description="Helical" evidence="16">
    <location>
        <begin position="88"/>
        <end position="106"/>
    </location>
</feature>
<dbReference type="HAMAP" id="MF_00913">
    <property type="entry name" value="PGT_FtsW_proteobact"/>
    <property type="match status" value="1"/>
</dbReference>
<keyword evidence="6 16" id="KW-0808">Transferase</keyword>
<evidence type="ECO:0000256" key="10">
    <source>
        <dbReference type="ARBA" id="ARBA00022989"/>
    </source>
</evidence>
<comment type="function">
    <text evidence="16">Peptidoglycan polymerase that is essential for cell division.</text>
</comment>
<reference evidence="17 18" key="1">
    <citation type="submission" date="2017-08" db="EMBL/GenBank/DDBJ databases">
        <title>Fine stratification of microbial communities through a metagenomic profile of the photic zone.</title>
        <authorList>
            <person name="Haro-Moreno J.M."/>
            <person name="Lopez-Perez M."/>
            <person name="De La Torre J."/>
            <person name="Picazo A."/>
            <person name="Camacho A."/>
            <person name="Rodriguez-Valera F."/>
        </authorList>
    </citation>
    <scope>NUCLEOTIDE SEQUENCE [LARGE SCALE GENOMIC DNA]</scope>
    <source>
        <strain evidence="17">MED-G28</strain>
    </source>
</reference>
<keyword evidence="13 16" id="KW-0961">Cell wall biogenesis/degradation</keyword>
<accession>A0A2A5W998</accession>
<evidence type="ECO:0000256" key="2">
    <source>
        <dbReference type="ARBA" id="ARBA00004752"/>
    </source>
</evidence>
<dbReference type="GO" id="GO:0009252">
    <property type="term" value="P:peptidoglycan biosynthetic process"/>
    <property type="evidence" value="ECO:0007669"/>
    <property type="project" value="UniProtKB-UniRule"/>
</dbReference>
<comment type="caution">
    <text evidence="16">Lacks conserved residue(s) required for the propagation of feature annotation.</text>
</comment>
<gene>
    <name evidence="16 17" type="primary">ftsW</name>
    <name evidence="17" type="ORF">CNF02_10200</name>
</gene>
<dbReference type="UniPathway" id="UPA00219"/>
<evidence type="ECO:0000256" key="11">
    <source>
        <dbReference type="ARBA" id="ARBA00023136"/>
    </source>
</evidence>
<evidence type="ECO:0000256" key="7">
    <source>
        <dbReference type="ARBA" id="ARBA00022692"/>
    </source>
</evidence>
<dbReference type="GO" id="GO:0008955">
    <property type="term" value="F:peptidoglycan glycosyltransferase activity"/>
    <property type="evidence" value="ECO:0007669"/>
    <property type="project" value="UniProtKB-UniRule"/>
</dbReference>
<dbReference type="PANTHER" id="PTHR30474">
    <property type="entry name" value="CELL CYCLE PROTEIN"/>
    <property type="match status" value="1"/>
</dbReference>
<dbReference type="GO" id="GO:0015648">
    <property type="term" value="F:lipid-linked peptidoglycan transporter activity"/>
    <property type="evidence" value="ECO:0007669"/>
    <property type="project" value="TreeGrafter"/>
</dbReference>
<feature type="transmembrane region" description="Helical" evidence="16">
    <location>
        <begin position="318"/>
        <end position="341"/>
    </location>
</feature>
<comment type="catalytic activity">
    <reaction evidence="15 16">
        <text>[GlcNAc-(1-&gt;4)-Mur2Ac(oyl-L-Ala-gamma-D-Glu-L-Lys-D-Ala-D-Ala)](n)-di-trans,octa-cis-undecaprenyl diphosphate + beta-D-GlcNAc-(1-&gt;4)-Mur2Ac(oyl-L-Ala-gamma-D-Glu-L-Lys-D-Ala-D-Ala)-di-trans,octa-cis-undecaprenyl diphosphate = [GlcNAc-(1-&gt;4)-Mur2Ac(oyl-L-Ala-gamma-D-Glu-L-Lys-D-Ala-D-Ala)](n+1)-di-trans,octa-cis-undecaprenyl diphosphate + di-trans,octa-cis-undecaprenyl diphosphate + H(+)</text>
        <dbReference type="Rhea" id="RHEA:23708"/>
        <dbReference type="Rhea" id="RHEA-COMP:9602"/>
        <dbReference type="Rhea" id="RHEA-COMP:9603"/>
        <dbReference type="ChEBI" id="CHEBI:15378"/>
        <dbReference type="ChEBI" id="CHEBI:58405"/>
        <dbReference type="ChEBI" id="CHEBI:60033"/>
        <dbReference type="ChEBI" id="CHEBI:78435"/>
        <dbReference type="EC" id="2.4.99.28"/>
    </reaction>
</comment>
<name>A0A2A5W998_9GAMM</name>
<dbReference type="NCBIfam" id="TIGR02614">
    <property type="entry name" value="ftsW"/>
    <property type="match status" value="1"/>
</dbReference>
<evidence type="ECO:0000256" key="15">
    <source>
        <dbReference type="ARBA" id="ARBA00049902"/>
    </source>
</evidence>
<evidence type="ECO:0000256" key="14">
    <source>
        <dbReference type="ARBA" id="ARBA00038053"/>
    </source>
</evidence>
<dbReference type="EMBL" id="NTJZ01000011">
    <property type="protein sequence ID" value="PDH33069.1"/>
    <property type="molecule type" value="Genomic_DNA"/>
</dbReference>
<comment type="subcellular location">
    <subcellularLocation>
        <location evidence="16">Cell inner membrane</location>
        <topology evidence="16">Multi-pass membrane protein</topology>
    </subcellularLocation>
    <subcellularLocation>
        <location evidence="1">Cell membrane</location>
        <topology evidence="1">Multi-pass membrane protein</topology>
    </subcellularLocation>
    <text evidence="16">Localizes to the division septum.</text>
</comment>
<protein>
    <recommendedName>
        <fullName evidence="16">Probable peptidoglycan glycosyltransferase FtsW</fullName>
        <shortName evidence="16">PGT</shortName>
        <ecNumber evidence="16">2.4.99.28</ecNumber>
    </recommendedName>
    <alternativeName>
        <fullName evidence="16">Cell division protein FtsW</fullName>
    </alternativeName>
    <alternativeName>
        <fullName evidence="16">Cell wall polymerase</fullName>
    </alternativeName>
    <alternativeName>
        <fullName evidence="16">Peptidoglycan polymerase</fullName>
        <shortName evidence="16">PG polymerase</shortName>
    </alternativeName>
</protein>
<comment type="pathway">
    <text evidence="2 16">Cell wall biogenesis; peptidoglycan biosynthesis.</text>
</comment>
<dbReference type="AlphaFoldDB" id="A0A2A5W998"/>
<dbReference type="PROSITE" id="PS51257">
    <property type="entry name" value="PROKAR_LIPOPROTEIN"/>
    <property type="match status" value="1"/>
</dbReference>
<evidence type="ECO:0000256" key="9">
    <source>
        <dbReference type="ARBA" id="ARBA00022984"/>
    </source>
</evidence>
<evidence type="ECO:0000256" key="1">
    <source>
        <dbReference type="ARBA" id="ARBA00004651"/>
    </source>
</evidence>
<dbReference type="GO" id="GO:0005886">
    <property type="term" value="C:plasma membrane"/>
    <property type="evidence" value="ECO:0007669"/>
    <property type="project" value="UniProtKB-SubCell"/>
</dbReference>
<keyword evidence="11 16" id="KW-0472">Membrane</keyword>